<accession>A0A5Q3DIC3</accession>
<dbReference type="EMBL" id="CABFJX010000374">
    <property type="protein sequence ID" value="VTT74699.1"/>
    <property type="molecule type" value="Genomic_DNA"/>
</dbReference>
<proteinExistence type="predicted"/>
<evidence type="ECO:0000259" key="1">
    <source>
        <dbReference type="Pfam" id="PF12697"/>
    </source>
</evidence>
<name>A0A5Q3DIC3_FUSFU</name>
<dbReference type="Proteomes" id="UP000760494">
    <property type="component" value="Unassembled WGS sequence"/>
</dbReference>
<dbReference type="InterPro" id="IPR029058">
    <property type="entry name" value="AB_hydrolase_fold"/>
</dbReference>
<sequence length="410" mass="45673">MNFSLMFLAYFMMYGLAVAKYLSPSTSQLTQSYYPPNADCWEYKVPVTITSENAVFDFPDWEDDYALQDFLTAATTRDSAGYPSPIVGTKNETATYNLAASFCTPKHAGKKAIILATHGIGQARTHWNAAHQPAEYNFVQHAISKGYSVWFYDRLGTGESEKLVADLTYRVSGFTNQLRKQKAILIQLAKIVKSGQYTGTFGRPDKLAVMGFSFGSFITHFAVAENPTIADAAILTAINYNTTGLNLKALIRSFVPRVASLQNPRRFGLLNSGYLTWVDTIAQINTQVLPTTQSTRCQPYFKYPYYDLPTASYCEEYKQPFAIGEFLTIADGDFDASGFTGAALAITGETDYIICDGQCRGIFEEPAQTIWKNAKFETYLHPHASHNFNFHHNATRAYGVITDFLESNGI</sequence>
<evidence type="ECO:0000313" key="2">
    <source>
        <dbReference type="EMBL" id="VTT74699.1"/>
    </source>
</evidence>
<dbReference type="AlphaFoldDB" id="A0A5Q3DIC3"/>
<comment type="caution">
    <text evidence="2">The sequence shown here is derived from an EMBL/GenBank/DDBJ whole genome shotgun (WGS) entry which is preliminary data.</text>
</comment>
<protein>
    <recommendedName>
        <fullName evidence="1">AB hydrolase-1 domain-containing protein</fullName>
    </recommendedName>
</protein>
<gene>
    <name evidence="2" type="ORF">C2S_1885</name>
</gene>
<evidence type="ECO:0000313" key="3">
    <source>
        <dbReference type="Proteomes" id="UP000760494"/>
    </source>
</evidence>
<reference evidence="2" key="1">
    <citation type="submission" date="2019-05" db="EMBL/GenBank/DDBJ databases">
        <authorList>
            <person name="Piombo E."/>
        </authorList>
    </citation>
    <scope>NUCLEOTIDE SEQUENCE</scope>
    <source>
        <strain evidence="2">C2S</strain>
    </source>
</reference>
<dbReference type="InterPro" id="IPR000073">
    <property type="entry name" value="AB_hydrolase_1"/>
</dbReference>
<dbReference type="Pfam" id="PF12697">
    <property type="entry name" value="Abhydrolase_6"/>
    <property type="match status" value="1"/>
</dbReference>
<dbReference type="SUPFAM" id="SSF53474">
    <property type="entry name" value="alpha/beta-Hydrolases"/>
    <property type="match status" value="1"/>
</dbReference>
<organism evidence="2 3">
    <name type="scientific">Fusarium fujikuroi</name>
    <name type="common">Bakanae and foot rot disease fungus</name>
    <name type="synonym">Gibberella fujikuroi</name>
    <dbReference type="NCBI Taxonomy" id="5127"/>
    <lineage>
        <taxon>Eukaryota</taxon>
        <taxon>Fungi</taxon>
        <taxon>Dikarya</taxon>
        <taxon>Ascomycota</taxon>
        <taxon>Pezizomycotina</taxon>
        <taxon>Sordariomycetes</taxon>
        <taxon>Hypocreomycetidae</taxon>
        <taxon>Hypocreales</taxon>
        <taxon>Nectriaceae</taxon>
        <taxon>Fusarium</taxon>
        <taxon>Fusarium fujikuroi species complex</taxon>
    </lineage>
</organism>
<dbReference type="Gene3D" id="3.40.50.1820">
    <property type="entry name" value="alpha/beta hydrolase"/>
    <property type="match status" value="1"/>
</dbReference>
<feature type="domain" description="AB hydrolase-1" evidence="1">
    <location>
        <begin position="115"/>
        <end position="290"/>
    </location>
</feature>